<keyword evidence="6" id="KW-1185">Reference proteome</keyword>
<dbReference type="PANTHER" id="PTHR21027:SF1">
    <property type="entry name" value="TRNA-SPLICING ENDONUCLEASE SUBUNIT SEN54"/>
    <property type="match status" value="1"/>
</dbReference>
<feature type="compositionally biased region" description="Acidic residues" evidence="3">
    <location>
        <begin position="20"/>
        <end position="33"/>
    </location>
</feature>
<comment type="similarity">
    <text evidence="1">Belongs to the SEN54 family.</text>
</comment>
<dbReference type="Pfam" id="PF12928">
    <property type="entry name" value="tRNA_int_end_N2"/>
    <property type="match status" value="1"/>
</dbReference>
<organism evidence="5 6">
    <name type="scientific">Guyanagaster necrorhizus</name>
    <dbReference type="NCBI Taxonomy" id="856835"/>
    <lineage>
        <taxon>Eukaryota</taxon>
        <taxon>Fungi</taxon>
        <taxon>Dikarya</taxon>
        <taxon>Basidiomycota</taxon>
        <taxon>Agaricomycotina</taxon>
        <taxon>Agaricomycetes</taxon>
        <taxon>Agaricomycetidae</taxon>
        <taxon>Agaricales</taxon>
        <taxon>Marasmiineae</taxon>
        <taxon>Physalacriaceae</taxon>
        <taxon>Guyanagaster</taxon>
    </lineage>
</organism>
<dbReference type="AlphaFoldDB" id="A0A9P8AU20"/>
<dbReference type="GO" id="GO:0000379">
    <property type="term" value="P:tRNA-type intron splice site recognition and cleavage"/>
    <property type="evidence" value="ECO:0007669"/>
    <property type="project" value="TreeGrafter"/>
</dbReference>
<comment type="caution">
    <text evidence="5">The sequence shown here is derived from an EMBL/GenBank/DDBJ whole genome shotgun (WGS) entry which is preliminary data.</text>
</comment>
<gene>
    <name evidence="5" type="ORF">BT62DRAFT_1076009</name>
</gene>
<name>A0A9P8AU20_9AGAR</name>
<dbReference type="InterPro" id="IPR024337">
    <property type="entry name" value="tRNA_splic_suSen54"/>
</dbReference>
<dbReference type="OrthoDB" id="408683at2759"/>
<dbReference type="EMBL" id="MU250534">
    <property type="protein sequence ID" value="KAG7446452.1"/>
    <property type="molecule type" value="Genomic_DNA"/>
</dbReference>
<dbReference type="RefSeq" id="XP_043039952.1">
    <property type="nucleotide sequence ID" value="XM_043179173.1"/>
</dbReference>
<dbReference type="Proteomes" id="UP000812287">
    <property type="component" value="Unassembled WGS sequence"/>
</dbReference>
<evidence type="ECO:0000313" key="5">
    <source>
        <dbReference type="EMBL" id="KAG7446452.1"/>
    </source>
</evidence>
<accession>A0A9P8AU20</accession>
<evidence type="ECO:0000313" key="6">
    <source>
        <dbReference type="Proteomes" id="UP000812287"/>
    </source>
</evidence>
<evidence type="ECO:0000256" key="2">
    <source>
        <dbReference type="ARBA" id="ARBA00022694"/>
    </source>
</evidence>
<dbReference type="InterPro" id="IPR024336">
    <property type="entry name" value="tRNA_splic_suSen54_N"/>
</dbReference>
<proteinExistence type="inferred from homology"/>
<feature type="region of interest" description="Disordered" evidence="3">
    <location>
        <begin position="1"/>
        <end position="66"/>
    </location>
</feature>
<feature type="domain" description="tRNA-splicing endonuclease subunit Sen54 N-terminal" evidence="4">
    <location>
        <begin position="78"/>
        <end position="154"/>
    </location>
</feature>
<dbReference type="GO" id="GO:0000214">
    <property type="term" value="C:tRNA-intron endonuclease complex"/>
    <property type="evidence" value="ECO:0007669"/>
    <property type="project" value="TreeGrafter"/>
</dbReference>
<keyword evidence="2" id="KW-0819">tRNA processing</keyword>
<sequence>MDDILEQPSSEAPPPKFDDNPDEQSSEDEDEGLDWTKLKTGISRPVIPKRGEKEHEPAAGGESGLQQHILQRSRNAMFDALRATRTISSKTVSYGIWHPSLVRVSVHVARGTHFSSMGHSASRPVKGKERPTKRTELLPEEAIYLIERGSLFCWKEIDIDLSGMEDVSGAPMSVQQAYAEMIGTEDVTLEKYQVYSYLRRLGYVVTRTVPPTSEYPAAAPFLKMGQLGQPRCSIFERIRSAFSSWILKLFTSTFNWWKPLGISRWLYHDKNYEHIFRSLRFMPAGHQLPLRQTKEDSSPYKPFYNLYKPPTPFKKTLPPPPDFQIVVINTRTTSMPSLQELTDLFDISPELPIPLPKRSPPPRPAPTPLSWWRAVLPFLRRDLGPPARRPNPFAALRAGKKTVIVAAVDSGNISFFRFMQGAFMDWPMA</sequence>
<reference evidence="5" key="1">
    <citation type="submission" date="2020-11" db="EMBL/GenBank/DDBJ databases">
        <title>Adaptations for nitrogen fixation in a non-lichenized fungal sporocarp promotes dispersal by wood-feeding termites.</title>
        <authorList>
            <consortium name="DOE Joint Genome Institute"/>
            <person name="Koch R.A."/>
            <person name="Yoon G."/>
            <person name="Arayal U."/>
            <person name="Lail K."/>
            <person name="Amirebrahimi M."/>
            <person name="Labutti K."/>
            <person name="Lipzen A."/>
            <person name="Riley R."/>
            <person name="Barry K."/>
            <person name="Henrissat B."/>
            <person name="Grigoriev I.V."/>
            <person name="Herr J.R."/>
            <person name="Aime M.C."/>
        </authorList>
    </citation>
    <scope>NUCLEOTIDE SEQUENCE</scope>
    <source>
        <strain evidence="5">MCA 3950</strain>
    </source>
</reference>
<evidence type="ECO:0000259" key="4">
    <source>
        <dbReference type="Pfam" id="PF12928"/>
    </source>
</evidence>
<dbReference type="GeneID" id="66101467"/>
<evidence type="ECO:0000256" key="1">
    <source>
        <dbReference type="ARBA" id="ARBA00005736"/>
    </source>
</evidence>
<evidence type="ECO:0000256" key="3">
    <source>
        <dbReference type="SAM" id="MobiDB-lite"/>
    </source>
</evidence>
<dbReference type="PANTHER" id="PTHR21027">
    <property type="entry name" value="TRNA-SPLICING ENDONUCLEASE SUBUNIT SEN54"/>
    <property type="match status" value="1"/>
</dbReference>
<protein>
    <recommendedName>
        <fullName evidence="4">tRNA-splicing endonuclease subunit Sen54 N-terminal domain-containing protein</fullName>
    </recommendedName>
</protein>